<keyword evidence="2" id="KW-1185">Reference proteome</keyword>
<dbReference type="GeneID" id="28873033"/>
<dbReference type="GO" id="GO:0016787">
    <property type="term" value="F:hydrolase activity"/>
    <property type="evidence" value="ECO:0007669"/>
    <property type="project" value="UniProtKB-KW"/>
</dbReference>
<dbReference type="KEGG" id="chig:CH63R_13952"/>
<dbReference type="AlphaFoldDB" id="A0A1B7XSL0"/>
<evidence type="ECO:0000313" key="1">
    <source>
        <dbReference type="EMBL" id="OBR02726.1"/>
    </source>
</evidence>
<evidence type="ECO:0000313" key="2">
    <source>
        <dbReference type="Proteomes" id="UP000092177"/>
    </source>
</evidence>
<dbReference type="VEuPathDB" id="FungiDB:CH63R_13952"/>
<gene>
    <name evidence="1" type="ORF">CH63R_13952</name>
</gene>
<dbReference type="RefSeq" id="XP_018151244.1">
    <property type="nucleotide sequence ID" value="XM_018308926.1"/>
</dbReference>
<reference evidence="2" key="1">
    <citation type="journal article" date="2017" name="BMC Genomics">
        <title>Gapless genome assembly of Colletotrichum higginsianum reveals chromosome structure and association of transposable elements with secondary metabolite gene clusters.</title>
        <authorList>
            <person name="Dallery J.-F."/>
            <person name="Lapalu N."/>
            <person name="Zampounis A."/>
            <person name="Pigne S."/>
            <person name="Luyten I."/>
            <person name="Amselem J."/>
            <person name="Wittenberg A.H.J."/>
            <person name="Zhou S."/>
            <person name="de Queiroz M.V."/>
            <person name="Robin G.P."/>
            <person name="Auger A."/>
            <person name="Hainaut M."/>
            <person name="Henrissat B."/>
            <person name="Kim K.-T."/>
            <person name="Lee Y.-H."/>
            <person name="Lespinet O."/>
            <person name="Schwartz D.C."/>
            <person name="Thon M.R."/>
            <person name="O'Connell R.J."/>
        </authorList>
    </citation>
    <scope>NUCLEOTIDE SEQUENCE [LARGE SCALE GENOMIC DNA]</scope>
    <source>
        <strain evidence="2">IMI 349063</strain>
    </source>
</reference>
<comment type="caution">
    <text evidence="1">The sequence shown here is derived from an EMBL/GenBank/DDBJ whole genome shotgun (WGS) entry which is preliminary data.</text>
</comment>
<protein>
    <submittedName>
        <fullName evidence="1">Epoxide hydrolase</fullName>
    </submittedName>
</protein>
<dbReference type="Gene3D" id="3.40.50.1820">
    <property type="entry name" value="alpha/beta hydrolase"/>
    <property type="match status" value="1"/>
</dbReference>
<organism evidence="1 2">
    <name type="scientific">Colletotrichum higginsianum (strain IMI 349063)</name>
    <name type="common">Crucifer anthracnose fungus</name>
    <dbReference type="NCBI Taxonomy" id="759273"/>
    <lineage>
        <taxon>Eukaryota</taxon>
        <taxon>Fungi</taxon>
        <taxon>Dikarya</taxon>
        <taxon>Ascomycota</taxon>
        <taxon>Pezizomycotina</taxon>
        <taxon>Sordariomycetes</taxon>
        <taxon>Hypocreomycetidae</taxon>
        <taxon>Glomerellales</taxon>
        <taxon>Glomerellaceae</taxon>
        <taxon>Colletotrichum</taxon>
        <taxon>Colletotrichum destructivum species complex</taxon>
    </lineage>
</organism>
<keyword evidence="1" id="KW-0378">Hydrolase</keyword>
<dbReference type="InterPro" id="IPR029058">
    <property type="entry name" value="AB_hydrolase_fold"/>
</dbReference>
<dbReference type="SUPFAM" id="SSF53474">
    <property type="entry name" value="alpha/beta-Hydrolases"/>
    <property type="match status" value="1"/>
</dbReference>
<proteinExistence type="predicted"/>
<dbReference type="Proteomes" id="UP000092177">
    <property type="component" value="Chromosome 10"/>
</dbReference>
<dbReference type="EMBL" id="LTAN01000010">
    <property type="protein sequence ID" value="OBR02726.1"/>
    <property type="molecule type" value="Genomic_DNA"/>
</dbReference>
<name>A0A1B7XSL0_COLHI</name>
<accession>A0A1B7XSL0</accession>
<sequence>MRSRTTLGRSACRTPHAVVGPSGELAINVSGKGLNFNLLEGVTEDTPLLSKTEIDYYVDSFTKLNWEDELALVLGNGTYTCRFLQPALFIAATLDLTLPLSLSTGMETYFDNLSRREVNGLHWMRWEKPAEVETYVGNWLTSSVLGNSFLDLNLTTGLGLTAL</sequence>